<evidence type="ECO:0000313" key="4">
    <source>
        <dbReference type="Proteomes" id="UP000504636"/>
    </source>
</evidence>
<keyword evidence="1" id="KW-0472">Membrane</keyword>
<evidence type="ECO:0000313" key="5">
    <source>
        <dbReference type="RefSeq" id="XP_033571781.1"/>
    </source>
</evidence>
<dbReference type="RefSeq" id="XP_033571781.1">
    <property type="nucleotide sequence ID" value="XM_033720932.1"/>
</dbReference>
<feature type="chain" id="PRO_5044628940" description="Transmembrane protein" evidence="2">
    <location>
        <begin position="22"/>
        <end position="384"/>
    </location>
</feature>
<dbReference type="EMBL" id="MU003711">
    <property type="protein sequence ID" value="KAF2804817.1"/>
    <property type="molecule type" value="Genomic_DNA"/>
</dbReference>
<feature type="transmembrane region" description="Helical" evidence="1">
    <location>
        <begin position="313"/>
        <end position="340"/>
    </location>
</feature>
<dbReference type="OrthoDB" id="3009728at2759"/>
<feature type="signal peptide" evidence="2">
    <location>
        <begin position="1"/>
        <end position="21"/>
    </location>
</feature>
<keyword evidence="1" id="KW-1133">Transmembrane helix</keyword>
<keyword evidence="2" id="KW-0732">Signal</keyword>
<dbReference type="GeneID" id="54461825"/>
<keyword evidence="4" id="KW-1185">Reference proteome</keyword>
<evidence type="ECO:0000313" key="3">
    <source>
        <dbReference type="EMBL" id="KAF2804817.1"/>
    </source>
</evidence>
<sequence>MRYPLILLALFSLCLFSRTHAYYIASGFPKPAVPQYTTFYKKNAQGLLNISTGVCNASLHDYHAAFTAPADSTLAHQLLAICYTHEKCILDNLTADIMANLNSAIVILGLMPTLLSTIGPSVADISLLSAHRPLLAFLISLGAPAVWPTRLFEHSDPVRVLGSSAGSSTRGILLVVHVSARWAWMARPLSAVQYLLAAGAAANVVTTSVELGRNSILSWGCTTTFGPLLWTTLASVVHVVAAVSFALAQRSAARQRSDGVGRGLVQQRSDNSNAARGGPKLFARWLWGTVQREVTLCAEQEVEEYDVDAKVPFFAVLGNVIAGCLGFVHIIFGIIIFSSLQLVSVWDVMNFILWRYVISTVVCRLILVVEIGGLRRSNGTEKSS</sequence>
<evidence type="ECO:0008006" key="6">
    <source>
        <dbReference type="Google" id="ProtNLM"/>
    </source>
</evidence>
<keyword evidence="1" id="KW-0812">Transmembrane</keyword>
<dbReference type="Proteomes" id="UP000504636">
    <property type="component" value="Unplaced"/>
</dbReference>
<evidence type="ECO:0000256" key="1">
    <source>
        <dbReference type="SAM" id="Phobius"/>
    </source>
</evidence>
<feature type="transmembrane region" description="Helical" evidence="1">
    <location>
        <begin position="229"/>
        <end position="248"/>
    </location>
</feature>
<name>A0A6A6YAG3_9PEZI</name>
<reference evidence="5" key="3">
    <citation type="submission" date="2025-04" db="UniProtKB">
        <authorList>
            <consortium name="RefSeq"/>
        </authorList>
    </citation>
    <scope>IDENTIFICATION</scope>
    <source>
        <strain evidence="5">CBS 304.34</strain>
    </source>
</reference>
<organism evidence="3">
    <name type="scientific">Mytilinidion resinicola</name>
    <dbReference type="NCBI Taxonomy" id="574789"/>
    <lineage>
        <taxon>Eukaryota</taxon>
        <taxon>Fungi</taxon>
        <taxon>Dikarya</taxon>
        <taxon>Ascomycota</taxon>
        <taxon>Pezizomycotina</taxon>
        <taxon>Dothideomycetes</taxon>
        <taxon>Pleosporomycetidae</taxon>
        <taxon>Mytilinidiales</taxon>
        <taxon>Mytilinidiaceae</taxon>
        <taxon>Mytilinidion</taxon>
    </lineage>
</organism>
<feature type="transmembrane region" description="Helical" evidence="1">
    <location>
        <begin position="352"/>
        <end position="374"/>
    </location>
</feature>
<accession>A0A6A6YAG3</accession>
<evidence type="ECO:0000256" key="2">
    <source>
        <dbReference type="SAM" id="SignalP"/>
    </source>
</evidence>
<gene>
    <name evidence="3 5" type="ORF">BDZ99DRAFT_467066</name>
</gene>
<reference evidence="5" key="2">
    <citation type="submission" date="2020-04" db="EMBL/GenBank/DDBJ databases">
        <authorList>
            <consortium name="NCBI Genome Project"/>
        </authorList>
    </citation>
    <scope>NUCLEOTIDE SEQUENCE</scope>
    <source>
        <strain evidence="5">CBS 304.34</strain>
    </source>
</reference>
<proteinExistence type="predicted"/>
<reference evidence="3 5" key="1">
    <citation type="journal article" date="2020" name="Stud. Mycol.">
        <title>101 Dothideomycetes genomes: a test case for predicting lifestyles and emergence of pathogens.</title>
        <authorList>
            <person name="Haridas S."/>
            <person name="Albert R."/>
            <person name="Binder M."/>
            <person name="Bloem J."/>
            <person name="Labutti K."/>
            <person name="Salamov A."/>
            <person name="Andreopoulos B."/>
            <person name="Baker S."/>
            <person name="Barry K."/>
            <person name="Bills G."/>
            <person name="Bluhm B."/>
            <person name="Cannon C."/>
            <person name="Castanera R."/>
            <person name="Culley D."/>
            <person name="Daum C."/>
            <person name="Ezra D."/>
            <person name="Gonzalez J."/>
            <person name="Henrissat B."/>
            <person name="Kuo A."/>
            <person name="Liang C."/>
            <person name="Lipzen A."/>
            <person name="Lutzoni F."/>
            <person name="Magnuson J."/>
            <person name="Mondo S."/>
            <person name="Nolan M."/>
            <person name="Ohm R."/>
            <person name="Pangilinan J."/>
            <person name="Park H.-J."/>
            <person name="Ramirez L."/>
            <person name="Alfaro M."/>
            <person name="Sun H."/>
            <person name="Tritt A."/>
            <person name="Yoshinaga Y."/>
            <person name="Zwiers L.-H."/>
            <person name="Turgeon B."/>
            <person name="Goodwin S."/>
            <person name="Spatafora J."/>
            <person name="Crous P."/>
            <person name="Grigoriev I."/>
        </authorList>
    </citation>
    <scope>NUCLEOTIDE SEQUENCE</scope>
    <source>
        <strain evidence="3 5">CBS 304.34</strain>
    </source>
</reference>
<protein>
    <recommendedName>
        <fullName evidence="6">Transmembrane protein</fullName>
    </recommendedName>
</protein>
<dbReference type="AlphaFoldDB" id="A0A6A6YAG3"/>